<keyword evidence="3" id="KW-1185">Reference proteome</keyword>
<dbReference type="Proteomes" id="UP001144280">
    <property type="component" value="Unassembled WGS sequence"/>
</dbReference>
<gene>
    <name evidence="2" type="ORF">Pa4123_26240</name>
</gene>
<evidence type="ECO:0000256" key="1">
    <source>
        <dbReference type="SAM" id="MobiDB-lite"/>
    </source>
</evidence>
<accession>A0ABQ5QUF8</accession>
<organism evidence="2 3">
    <name type="scientific">Phytohabitans aurantiacus</name>
    <dbReference type="NCBI Taxonomy" id="3016789"/>
    <lineage>
        <taxon>Bacteria</taxon>
        <taxon>Bacillati</taxon>
        <taxon>Actinomycetota</taxon>
        <taxon>Actinomycetes</taxon>
        <taxon>Micromonosporales</taxon>
        <taxon>Micromonosporaceae</taxon>
    </lineage>
</organism>
<name>A0ABQ5QUF8_9ACTN</name>
<evidence type="ECO:0000313" key="3">
    <source>
        <dbReference type="Proteomes" id="UP001144280"/>
    </source>
</evidence>
<sequence>MAADGYADTSDPTKLDLAGGTMTGPLVLEDGSPAASEEYVANNGGGGGTPSTTVVSETTYGQAASAGNATAYSRGNHTHGTPVLPNAAQVGADAAGTAAAAVVAHAGASDPHGDRAYADAAVTTHNADSTSVHGIADTSTLETQAGATSKANAAQAAAIAASAQRASNLSDLASASTSRTNLGLGDSATRAVGTAAGTVAAGDHTHEGGGGSTVVIRRKRITSGNVAGSNTSGNFVVCNNGTEDLAVVIPAAVDDVIQVSARFMAIVGGGIALDLAALGAANAIVEYGSTNGAAPDFDGEPGWYTDNTYLRSPGSAIFKVTAPMLVSGDAKIALVRRGTGGAGQVYADTNYSFRIHAINFGAVDFDD</sequence>
<reference evidence="2" key="1">
    <citation type="submission" date="2022-12" db="EMBL/GenBank/DDBJ databases">
        <title>New Phytohabitans aurantiacus sp. RD004123 nov., an actinomycete isolated from soil.</title>
        <authorList>
            <person name="Triningsih D.W."/>
            <person name="Harunari E."/>
            <person name="Igarashi Y."/>
        </authorList>
    </citation>
    <scope>NUCLEOTIDE SEQUENCE</scope>
    <source>
        <strain evidence="2">RD004123</strain>
    </source>
</reference>
<comment type="caution">
    <text evidence="2">The sequence shown here is derived from an EMBL/GenBank/DDBJ whole genome shotgun (WGS) entry which is preliminary data.</text>
</comment>
<evidence type="ECO:0000313" key="2">
    <source>
        <dbReference type="EMBL" id="GLH97349.1"/>
    </source>
</evidence>
<dbReference type="RefSeq" id="WP_281895144.1">
    <property type="nucleotide sequence ID" value="NZ_BSDI01000010.1"/>
</dbReference>
<proteinExistence type="predicted"/>
<feature type="region of interest" description="Disordered" evidence="1">
    <location>
        <begin position="1"/>
        <end position="24"/>
    </location>
</feature>
<protein>
    <submittedName>
        <fullName evidence="2">Uncharacterized protein</fullName>
    </submittedName>
</protein>
<dbReference type="EMBL" id="BSDI01000010">
    <property type="protein sequence ID" value="GLH97349.1"/>
    <property type="molecule type" value="Genomic_DNA"/>
</dbReference>